<dbReference type="EMBL" id="LAZR01006393">
    <property type="protein sequence ID" value="KKM92436.1"/>
    <property type="molecule type" value="Genomic_DNA"/>
</dbReference>
<evidence type="ECO:0000313" key="1">
    <source>
        <dbReference type="EMBL" id="KKM92436.1"/>
    </source>
</evidence>
<protein>
    <submittedName>
        <fullName evidence="1">Uncharacterized protein</fullName>
    </submittedName>
</protein>
<comment type="caution">
    <text evidence="1">The sequence shown here is derived from an EMBL/GenBank/DDBJ whole genome shotgun (WGS) entry which is preliminary data.</text>
</comment>
<gene>
    <name evidence="1" type="ORF">LCGC14_1218570</name>
</gene>
<organism evidence="1">
    <name type="scientific">marine sediment metagenome</name>
    <dbReference type="NCBI Taxonomy" id="412755"/>
    <lineage>
        <taxon>unclassified sequences</taxon>
        <taxon>metagenomes</taxon>
        <taxon>ecological metagenomes</taxon>
    </lineage>
</organism>
<proteinExistence type="predicted"/>
<sequence length="68" mass="8339">MNKTEWRSYYREARVQGRELAAEKFKKYPEAERVIVPIRIPRDFSKNINAYDFMFNRYLDFVVERKGT</sequence>
<reference evidence="1" key="1">
    <citation type="journal article" date="2015" name="Nature">
        <title>Complex archaea that bridge the gap between prokaryotes and eukaryotes.</title>
        <authorList>
            <person name="Spang A."/>
            <person name="Saw J.H."/>
            <person name="Jorgensen S.L."/>
            <person name="Zaremba-Niedzwiedzka K."/>
            <person name="Martijn J."/>
            <person name="Lind A.E."/>
            <person name="van Eijk R."/>
            <person name="Schleper C."/>
            <person name="Guy L."/>
            <person name="Ettema T.J."/>
        </authorList>
    </citation>
    <scope>NUCLEOTIDE SEQUENCE</scope>
</reference>
<name>A0A0F9LZA9_9ZZZZ</name>
<accession>A0A0F9LZA9</accession>
<dbReference type="AlphaFoldDB" id="A0A0F9LZA9"/>